<reference evidence="1 2" key="1">
    <citation type="submission" date="2024-11" db="EMBL/GenBank/DDBJ databases">
        <title>A near-complete genome assembly of Cinchona calisaya.</title>
        <authorList>
            <person name="Lian D.C."/>
            <person name="Zhao X.W."/>
            <person name="Wei L."/>
        </authorList>
    </citation>
    <scope>NUCLEOTIDE SEQUENCE [LARGE SCALE GENOMIC DNA]</scope>
    <source>
        <tissue evidence="1">Nenye</tissue>
    </source>
</reference>
<gene>
    <name evidence="1" type="ORF">ACH5RR_029918</name>
</gene>
<keyword evidence="2" id="KW-1185">Reference proteome</keyword>
<dbReference type="Proteomes" id="UP001630127">
    <property type="component" value="Unassembled WGS sequence"/>
</dbReference>
<dbReference type="InterPro" id="IPR017900">
    <property type="entry name" value="4Fe4S_Fe_S_CS"/>
</dbReference>
<evidence type="ECO:0000313" key="1">
    <source>
        <dbReference type="EMBL" id="KAL3510517.1"/>
    </source>
</evidence>
<comment type="caution">
    <text evidence="1">The sequence shown here is derived from an EMBL/GenBank/DDBJ whole genome shotgun (WGS) entry which is preliminary data.</text>
</comment>
<dbReference type="EMBL" id="JBJUIK010000012">
    <property type="protein sequence ID" value="KAL3510517.1"/>
    <property type="molecule type" value="Genomic_DNA"/>
</dbReference>
<proteinExistence type="predicted"/>
<organism evidence="1 2">
    <name type="scientific">Cinchona calisaya</name>
    <dbReference type="NCBI Taxonomy" id="153742"/>
    <lineage>
        <taxon>Eukaryota</taxon>
        <taxon>Viridiplantae</taxon>
        <taxon>Streptophyta</taxon>
        <taxon>Embryophyta</taxon>
        <taxon>Tracheophyta</taxon>
        <taxon>Spermatophyta</taxon>
        <taxon>Magnoliopsida</taxon>
        <taxon>eudicotyledons</taxon>
        <taxon>Gunneridae</taxon>
        <taxon>Pentapetalae</taxon>
        <taxon>asterids</taxon>
        <taxon>lamiids</taxon>
        <taxon>Gentianales</taxon>
        <taxon>Rubiaceae</taxon>
        <taxon>Cinchonoideae</taxon>
        <taxon>Cinchoneae</taxon>
        <taxon>Cinchona</taxon>
    </lineage>
</organism>
<name>A0ABD2YWD8_9GENT</name>
<protein>
    <submittedName>
        <fullName evidence="1">Uncharacterized protein</fullName>
    </submittedName>
</protein>
<evidence type="ECO:0000313" key="2">
    <source>
        <dbReference type="Proteomes" id="UP001630127"/>
    </source>
</evidence>
<dbReference type="AlphaFoldDB" id="A0ABD2YWD8"/>
<accession>A0ABD2YWD8</accession>
<dbReference type="PROSITE" id="PS00198">
    <property type="entry name" value="4FE4S_FER_1"/>
    <property type="match status" value="1"/>
</dbReference>
<sequence length="161" mass="18854">MRKEDLEILHHLIDGQNQSWQKKGLHFYHEYKDLSTFKHSSSPIDVDICPKCDEVRLVFDCPRDSCRRKKQQQRQQKFECRGCYICISRCEECGICIKEEDPEEAACADMLCLGCWLRLPKCSFCNKPYCHQHNDLKYSLVGSSGYVCTDCHARESIISEY</sequence>